<dbReference type="PROSITE" id="PS50937">
    <property type="entry name" value="HTH_MERR_2"/>
    <property type="match status" value="1"/>
</dbReference>
<dbReference type="STRING" id="100884.GCA_000269565_02230"/>
<evidence type="ECO:0000256" key="1">
    <source>
        <dbReference type="ARBA" id="ARBA00023125"/>
    </source>
</evidence>
<dbReference type="OrthoDB" id="9773308at2"/>
<dbReference type="EMBL" id="ADKX01000034">
    <property type="protein sequence ID" value="EFW04712.1"/>
    <property type="molecule type" value="Genomic_DNA"/>
</dbReference>
<evidence type="ECO:0000313" key="3">
    <source>
        <dbReference type="EMBL" id="EFW04712.1"/>
    </source>
</evidence>
<reference evidence="3 4" key="1">
    <citation type="submission" date="2010-12" db="EMBL/GenBank/DDBJ databases">
        <title>The Genome Sequence of Coprobacillus sp. strain 29_1.</title>
        <authorList>
            <consortium name="The Broad Institute Genome Sequencing Platform"/>
            <person name="Earl A."/>
            <person name="Ward D."/>
            <person name="Feldgarden M."/>
            <person name="Gevers D."/>
            <person name="Daigneault M."/>
            <person name="Sibley C.D."/>
            <person name="White A."/>
            <person name="Strauss J."/>
            <person name="Allen-Vercoe E."/>
            <person name="Young S.K."/>
            <person name="Zeng Q."/>
            <person name="Gargeya S."/>
            <person name="Fitzgerald M."/>
            <person name="Haas B."/>
            <person name="Abouelleil A."/>
            <person name="Alvarado L."/>
            <person name="Arachchi H.M."/>
            <person name="Berlin A."/>
            <person name="Brown A."/>
            <person name="Chapman S.B."/>
            <person name="Chen Z."/>
            <person name="Dunbar C."/>
            <person name="Freedman E."/>
            <person name="Gearin G."/>
            <person name="Gellesch M."/>
            <person name="Goldberg J."/>
            <person name="Griggs A."/>
            <person name="Gujja S."/>
            <person name="Heilman E."/>
            <person name="Heiman D."/>
            <person name="Howarth C."/>
            <person name="Larson L."/>
            <person name="Lui A."/>
            <person name="MacDonald P.J.P."/>
            <person name="Mehta T."/>
            <person name="Montmayeur A."/>
            <person name="Murphy C."/>
            <person name="Neiman D."/>
            <person name="Pearson M."/>
            <person name="Priest M."/>
            <person name="Roberts A."/>
            <person name="Saif S."/>
            <person name="Shea T."/>
            <person name="Shenoy N."/>
            <person name="Sisk P."/>
            <person name="Stolte C."/>
            <person name="Sykes S."/>
            <person name="White J."/>
            <person name="Yandava C."/>
            <person name="Nusbaum C."/>
            <person name="Birren B."/>
        </authorList>
    </citation>
    <scope>NUCLEOTIDE SEQUENCE [LARGE SCALE GENOMIC DNA]</scope>
    <source>
        <strain evidence="3 4">29_1</strain>
    </source>
</reference>
<dbReference type="Proteomes" id="UP000003157">
    <property type="component" value="Unassembled WGS sequence"/>
</dbReference>
<organism evidence="3 4">
    <name type="scientific">Coprobacillus cateniformis</name>
    <dbReference type="NCBI Taxonomy" id="100884"/>
    <lineage>
        <taxon>Bacteria</taxon>
        <taxon>Bacillati</taxon>
        <taxon>Bacillota</taxon>
        <taxon>Erysipelotrichia</taxon>
        <taxon>Erysipelotrichales</taxon>
        <taxon>Coprobacillaceae</taxon>
        <taxon>Coprobacillus</taxon>
    </lineage>
</organism>
<dbReference type="AlphaFoldDB" id="E7GBH7"/>
<dbReference type="InterPro" id="IPR047057">
    <property type="entry name" value="MerR_fam"/>
</dbReference>
<dbReference type="GO" id="GO:0003700">
    <property type="term" value="F:DNA-binding transcription factor activity"/>
    <property type="evidence" value="ECO:0007669"/>
    <property type="project" value="InterPro"/>
</dbReference>
<dbReference type="RefSeq" id="WP_008789218.1">
    <property type="nucleotide sequence ID" value="NZ_AKCB01000001.1"/>
</dbReference>
<dbReference type="SUPFAM" id="SSF46955">
    <property type="entry name" value="Putative DNA-binding domain"/>
    <property type="match status" value="1"/>
</dbReference>
<dbReference type="HOGENOM" id="CLU_065103_0_2_9"/>
<proteinExistence type="predicted"/>
<gene>
    <name evidence="3" type="ORF">HMPREF9488_02118</name>
</gene>
<dbReference type="SMART" id="SM00422">
    <property type="entry name" value="HTH_MERR"/>
    <property type="match status" value="1"/>
</dbReference>
<dbReference type="PANTHER" id="PTHR30204:SF85">
    <property type="entry name" value="MULTIDRUG-EFFLUX TRANSPORTER 2 REGULATOR"/>
    <property type="match status" value="1"/>
</dbReference>
<sequence length="286" mass="33867">MNKKIMKLTTSRFSKLHHLNKRTLHYYDDIGLFSPRYKGKNQYRYYDYAQSVDLEYILMLKELNMSLDEIKTYLNHPDVLAFQEIAKQKIGEIDTEIQRLKRAKQILQKKQQQLLLCKKIHNHQIEIIDCEEQYILISPYSFVDDDIETAYAHIKQAWEPELYRMGFGSYISIDRIKQGDYDEYEGFFIPITNRIKNADLVIRPKGKYVVAYLLGEWSGLSQLYQEIFEYASCHHLNLIGYAYELGLNEFAIANMDEYITQIMIKVEETKETSHVGTQNMATEDDY</sequence>
<dbReference type="GO" id="GO:0003677">
    <property type="term" value="F:DNA binding"/>
    <property type="evidence" value="ECO:0007669"/>
    <property type="project" value="UniProtKB-KW"/>
</dbReference>
<dbReference type="SUPFAM" id="SSF55136">
    <property type="entry name" value="Probable bacterial effector-binding domain"/>
    <property type="match status" value="1"/>
</dbReference>
<comment type="caution">
    <text evidence="3">The sequence shown here is derived from an EMBL/GenBank/DDBJ whole genome shotgun (WGS) entry which is preliminary data.</text>
</comment>
<dbReference type="GeneID" id="78230063"/>
<evidence type="ECO:0000313" key="4">
    <source>
        <dbReference type="Proteomes" id="UP000003157"/>
    </source>
</evidence>
<keyword evidence="1" id="KW-0238">DNA-binding</keyword>
<keyword evidence="4" id="KW-1185">Reference proteome</keyword>
<dbReference type="InterPro" id="IPR000551">
    <property type="entry name" value="MerR-type_HTH_dom"/>
</dbReference>
<dbReference type="Pfam" id="PF13411">
    <property type="entry name" value="MerR_1"/>
    <property type="match status" value="1"/>
</dbReference>
<dbReference type="Gene3D" id="3.20.80.10">
    <property type="entry name" value="Regulatory factor, effector binding domain"/>
    <property type="match status" value="1"/>
</dbReference>
<protein>
    <recommendedName>
        <fullName evidence="2">HTH merR-type domain-containing protein</fullName>
    </recommendedName>
</protein>
<name>E7GBH7_9FIRM</name>
<dbReference type="InterPro" id="IPR011256">
    <property type="entry name" value="Reg_factor_effector_dom_sf"/>
</dbReference>
<dbReference type="Gene3D" id="1.10.1660.10">
    <property type="match status" value="1"/>
</dbReference>
<dbReference type="InterPro" id="IPR009061">
    <property type="entry name" value="DNA-bd_dom_put_sf"/>
</dbReference>
<dbReference type="PANTHER" id="PTHR30204">
    <property type="entry name" value="REDOX-CYCLING DRUG-SENSING TRANSCRIPTIONAL ACTIVATOR SOXR"/>
    <property type="match status" value="1"/>
</dbReference>
<accession>E7GBH7</accession>
<dbReference type="eggNOG" id="COG0789">
    <property type="taxonomic scope" value="Bacteria"/>
</dbReference>
<feature type="domain" description="HTH merR-type" evidence="2">
    <location>
        <begin position="7"/>
        <end position="76"/>
    </location>
</feature>
<evidence type="ECO:0000259" key="2">
    <source>
        <dbReference type="PROSITE" id="PS50937"/>
    </source>
</evidence>